<dbReference type="GeneID" id="24108151"/>
<evidence type="ECO:0000313" key="1">
    <source>
        <dbReference type="EMBL" id="GAC95285.1"/>
    </source>
</evidence>
<evidence type="ECO:0000313" key="2">
    <source>
        <dbReference type="Proteomes" id="UP000014071"/>
    </source>
</evidence>
<dbReference type="EMBL" id="DF238792">
    <property type="protein sequence ID" value="GAC95285.1"/>
    <property type="molecule type" value="Genomic_DNA"/>
</dbReference>
<dbReference type="HOGENOM" id="CLU_2237785_0_0_1"/>
<gene>
    <name evidence="1" type="ORF">PHSY_002860</name>
</gene>
<dbReference type="RefSeq" id="XP_012188872.1">
    <property type="nucleotide sequence ID" value="XM_012333482.1"/>
</dbReference>
<protein>
    <submittedName>
        <fullName evidence="1">Uncharacterized protein</fullName>
    </submittedName>
</protein>
<reference evidence="2" key="1">
    <citation type="journal article" date="2013" name="Genome Announc.">
        <title>Draft genome sequence of the basidiomycetous yeast-like fungus Pseudozyma hubeiensis SY62, which produces an abundant amount of the biosurfactant mannosylerythritol lipids.</title>
        <authorList>
            <person name="Konishi M."/>
            <person name="Hatada Y."/>
            <person name="Horiuchi J."/>
        </authorList>
    </citation>
    <scope>NUCLEOTIDE SEQUENCE [LARGE SCALE GENOMIC DNA]</scope>
    <source>
        <strain evidence="2">SY62</strain>
    </source>
</reference>
<proteinExistence type="predicted"/>
<dbReference type="AlphaFoldDB" id="R9PB45"/>
<sequence>MRRRLTLRKRDDVPCDRLRTTMACLCAVRRQSNDRPNRIACGSHRESPFIHSISETLSSQTPELRPQHDDFDRILPRYPLVAVWETCSQLWSTQKTRWTKSKSLK</sequence>
<accession>R9PB45</accession>
<name>R9PB45_PSEHS</name>
<organism evidence="1 2">
    <name type="scientific">Pseudozyma hubeiensis (strain SY62)</name>
    <name type="common">Yeast</name>
    <dbReference type="NCBI Taxonomy" id="1305764"/>
    <lineage>
        <taxon>Eukaryota</taxon>
        <taxon>Fungi</taxon>
        <taxon>Dikarya</taxon>
        <taxon>Basidiomycota</taxon>
        <taxon>Ustilaginomycotina</taxon>
        <taxon>Ustilaginomycetes</taxon>
        <taxon>Ustilaginales</taxon>
        <taxon>Ustilaginaceae</taxon>
        <taxon>Pseudozyma</taxon>
    </lineage>
</organism>
<dbReference type="Proteomes" id="UP000014071">
    <property type="component" value="Unassembled WGS sequence"/>
</dbReference>
<keyword evidence="2" id="KW-1185">Reference proteome</keyword>